<dbReference type="EMBL" id="NEXX01000006">
    <property type="protein sequence ID" value="OUY05887.1"/>
    <property type="molecule type" value="Genomic_DNA"/>
</dbReference>
<feature type="domain" description="Phospholipase/carboxylesterase/thioesterase" evidence="1">
    <location>
        <begin position="135"/>
        <end position="214"/>
    </location>
</feature>
<dbReference type="Gene3D" id="3.40.50.1820">
    <property type="entry name" value="alpha/beta hydrolase"/>
    <property type="match status" value="1"/>
</dbReference>
<dbReference type="InterPro" id="IPR029058">
    <property type="entry name" value="AB_hydrolase_fold"/>
</dbReference>
<accession>A0A1Z9YUK8</accession>
<dbReference type="AlphaFoldDB" id="A0A1Z9YUK8"/>
<organism evidence="2 3">
    <name type="scientific">Acinetobacter populi</name>
    <dbReference type="NCBI Taxonomy" id="1582270"/>
    <lineage>
        <taxon>Bacteria</taxon>
        <taxon>Pseudomonadati</taxon>
        <taxon>Pseudomonadota</taxon>
        <taxon>Gammaproteobacteria</taxon>
        <taxon>Moraxellales</taxon>
        <taxon>Moraxellaceae</taxon>
        <taxon>Acinetobacter</taxon>
    </lineage>
</organism>
<keyword evidence="3" id="KW-1185">Reference proteome</keyword>
<reference evidence="2 3" key="1">
    <citation type="submission" date="2017-05" db="EMBL/GenBank/DDBJ databases">
        <title>Acinetobacter populi ANC 5415 (= PBJ7), whole genome shotgun sequencing project.</title>
        <authorList>
            <person name="Nemec A."/>
            <person name="Radolfova-Krizova L."/>
        </authorList>
    </citation>
    <scope>NUCLEOTIDE SEQUENCE [LARGE SCALE GENOMIC DNA]</scope>
    <source>
        <strain evidence="2 3">PBJ7</strain>
    </source>
</reference>
<name>A0A1Z9YUK8_9GAMM</name>
<comment type="caution">
    <text evidence="2">The sequence shown here is derived from an EMBL/GenBank/DDBJ whole genome shotgun (WGS) entry which is preliminary data.</text>
</comment>
<dbReference type="InterPro" id="IPR003140">
    <property type="entry name" value="PLipase/COase/thioEstase"/>
</dbReference>
<evidence type="ECO:0000313" key="3">
    <source>
        <dbReference type="Proteomes" id="UP000196536"/>
    </source>
</evidence>
<dbReference type="SUPFAM" id="SSF53474">
    <property type="entry name" value="alpha/beta-Hydrolases"/>
    <property type="match status" value="1"/>
</dbReference>
<evidence type="ECO:0000313" key="2">
    <source>
        <dbReference type="EMBL" id="OUY05887.1"/>
    </source>
</evidence>
<dbReference type="Pfam" id="PF02230">
    <property type="entry name" value="Abhydrolase_2"/>
    <property type="match status" value="1"/>
</dbReference>
<protein>
    <recommendedName>
        <fullName evidence="1">Phospholipase/carboxylesterase/thioesterase domain-containing protein</fullName>
    </recommendedName>
</protein>
<proteinExistence type="predicted"/>
<evidence type="ECO:0000259" key="1">
    <source>
        <dbReference type="Pfam" id="PF02230"/>
    </source>
</evidence>
<sequence length="302" mass="33240">MSCTALSWGSSVSAINHDLAQVATTAMAISDHAINLTDSRTGFLQDTQNAYPVRTVSKGLRENVVINDAADKKVIVYMHGMKSPTTQSSCDDVENPALPQALKPLIDHQTLLFYICSNAVDRNAEERYSGEYIFGRVKEFTEIVNALKAAGVPAQNIYLSGHSAGGWAALMTAAELGPDNIAGVIAFAPAFAGTRQVQQQFSRWKTVREAQQHTMISQQPIYALVFAWDDDAFEIPSSLKFLQDTFPTTVELKSSNCQKGHITTFNDCQSTQHEQQIRIFLNSFGKNNAVTHIAYSPLFNKE</sequence>
<gene>
    <name evidence="2" type="ORF">CAP51_14295</name>
</gene>
<dbReference type="Proteomes" id="UP000196536">
    <property type="component" value="Unassembled WGS sequence"/>
</dbReference>